<evidence type="ECO:0000256" key="1">
    <source>
        <dbReference type="ARBA" id="ARBA00022614"/>
    </source>
</evidence>
<dbReference type="Ensembl" id="ENSAMXT00000038349.1">
    <property type="protein sequence ID" value="ENSAMXP00000029299.1"/>
    <property type="gene ID" value="ENSAMXG00000040895.1"/>
</dbReference>
<organism evidence="7 8">
    <name type="scientific">Astyanax mexicanus</name>
    <name type="common">Blind cave fish</name>
    <name type="synonym">Astyanax fasciatus mexicanus</name>
    <dbReference type="NCBI Taxonomy" id="7994"/>
    <lineage>
        <taxon>Eukaryota</taxon>
        <taxon>Metazoa</taxon>
        <taxon>Chordata</taxon>
        <taxon>Craniata</taxon>
        <taxon>Vertebrata</taxon>
        <taxon>Euteleostomi</taxon>
        <taxon>Actinopterygii</taxon>
        <taxon>Neopterygii</taxon>
        <taxon>Teleostei</taxon>
        <taxon>Ostariophysi</taxon>
        <taxon>Characiformes</taxon>
        <taxon>Characoidei</taxon>
        <taxon>Acestrorhamphidae</taxon>
        <taxon>Acestrorhamphinae</taxon>
        <taxon>Astyanax</taxon>
    </lineage>
</organism>
<reference evidence="7" key="4">
    <citation type="submission" date="2025-09" db="UniProtKB">
        <authorList>
            <consortium name="Ensembl"/>
        </authorList>
    </citation>
    <scope>IDENTIFICATION</scope>
</reference>
<dbReference type="Proteomes" id="UP000018467">
    <property type="component" value="Unassembled WGS sequence"/>
</dbReference>
<dbReference type="PANTHER" id="PTHR24106">
    <property type="entry name" value="NACHT, LRR AND CARD DOMAINS-CONTAINING"/>
    <property type="match status" value="1"/>
</dbReference>
<dbReference type="SUPFAM" id="SSF52047">
    <property type="entry name" value="RNI-like"/>
    <property type="match status" value="1"/>
</dbReference>
<feature type="domain" description="NACHT LRR and PYD" evidence="6">
    <location>
        <begin position="235"/>
        <end position="325"/>
    </location>
</feature>
<dbReference type="PROSITE" id="PS51450">
    <property type="entry name" value="LRR"/>
    <property type="match status" value="2"/>
</dbReference>
<evidence type="ECO:0000313" key="8">
    <source>
        <dbReference type="Proteomes" id="UP000018467"/>
    </source>
</evidence>
<accession>A0A3B1IJ83</accession>
<sequence>RKRIRTVLTKGIAGIGKTVSVHKFILDWAEGKENQDIHFMSPLPFRDLNLKRHNRYSLIQLLHQYFTELKELKTISSEEIKTGSPPGQQLPVRSLLNVLTRLRRKRFNKPGHADKIVAHIKSSRSLHIMCHIPVFCWISATVLEERLDKSDCADVPKTLTQMYTHFLLIQTHSKKKKYHGVIQDNIDLSESDQEMITKLAKLAFLQLEKGNLIFYEKDLTECGIDVSTASEYSAICTEIFKEDAVDRALQSENGQFDLFLRFLLGLSLQSNQALLSGLLSNYCEKSSEETVTYIKEKIRNESSAERSINLFHCLNELNYNSLVEEIRNFLRSDRHSETELTPDQCSALAYVLLTSEDVMEEFDLKMCNTSSEGYRRLLPVVKTSRRAMQVFSTLHYYHHYYTLNGLSFKPMLHSMRKISRQFLLNQDCLPAISLKYFIFVFCSLAGANLTDESCKTLASILKSSNSHVTELYLGFNNLGDFGVNLICDGLSDPHCKLEKLNLSHNKLRNIGMKMLCDSLTSPHCKLLVGTSITDQSCELMASVLQSANSNLKELDLGSNNMKDTGVKLLSRGLTSSHCKLEKLRLDRCELTDESCETLATVVQSQNSCLQKLYLSNNNIGIKGVQRLCDGLTHPNCSLGKLDLKKTYETLAFVLQSANPHLKELDLSNNNIGDSAVELLCAGLISPNYFMQKTFSVPQSPLVMEVLDFQ</sequence>
<keyword evidence="1" id="KW-0433">Leucine-rich repeat</keyword>
<protein>
    <recommendedName>
        <fullName evidence="9">NACHT domain-containing protein</fullName>
    </recommendedName>
</protein>
<evidence type="ECO:0000256" key="3">
    <source>
        <dbReference type="ARBA" id="ARBA00022741"/>
    </source>
</evidence>
<proteinExistence type="predicted"/>
<dbReference type="InterPro" id="IPR032675">
    <property type="entry name" value="LRR_dom_sf"/>
</dbReference>
<evidence type="ECO:0008006" key="9">
    <source>
        <dbReference type="Google" id="ProtNLM"/>
    </source>
</evidence>
<dbReference type="GO" id="GO:0005524">
    <property type="term" value="F:ATP binding"/>
    <property type="evidence" value="ECO:0007669"/>
    <property type="project" value="UniProtKB-KW"/>
</dbReference>
<dbReference type="InterPro" id="IPR007111">
    <property type="entry name" value="NACHT_NTPase"/>
</dbReference>
<dbReference type="Pfam" id="PF13516">
    <property type="entry name" value="LRR_6"/>
    <property type="match status" value="6"/>
</dbReference>
<evidence type="ECO:0000313" key="7">
    <source>
        <dbReference type="Ensembl" id="ENSAMXP00000029299.1"/>
    </source>
</evidence>
<dbReference type="GO" id="GO:0005737">
    <property type="term" value="C:cytoplasm"/>
    <property type="evidence" value="ECO:0007669"/>
    <property type="project" value="UniProtKB-SubCell"/>
</dbReference>
<keyword evidence="2" id="KW-0677">Repeat</keyword>
<dbReference type="Pfam" id="PF17776">
    <property type="entry name" value="NLRC4_HD2"/>
    <property type="match status" value="1"/>
</dbReference>
<evidence type="ECO:0000256" key="2">
    <source>
        <dbReference type="ARBA" id="ARBA00022737"/>
    </source>
</evidence>
<dbReference type="AlphaFoldDB" id="A0A3B1IJ83"/>
<dbReference type="InterPro" id="IPR051261">
    <property type="entry name" value="NLR"/>
</dbReference>
<dbReference type="InterPro" id="IPR027417">
    <property type="entry name" value="P-loop_NTPase"/>
</dbReference>
<keyword evidence="4" id="KW-0067">ATP-binding</keyword>
<dbReference type="InterPro" id="IPR001611">
    <property type="entry name" value="Leu-rich_rpt"/>
</dbReference>
<dbReference type="SMART" id="SM00368">
    <property type="entry name" value="LRR_RI"/>
    <property type="match status" value="6"/>
</dbReference>
<dbReference type="Bgee" id="ENSAMXG00000040895">
    <property type="expression patterns" value="Expressed in intestine and 8 other cell types or tissues"/>
</dbReference>
<feature type="domain" description="NACHT" evidence="5">
    <location>
        <begin position="5"/>
        <end position="71"/>
    </location>
</feature>
<evidence type="ECO:0000259" key="6">
    <source>
        <dbReference type="Pfam" id="PF17776"/>
    </source>
</evidence>
<keyword evidence="8" id="KW-1185">Reference proteome</keyword>
<dbReference type="InParanoid" id="A0A3B1IJ83"/>
<evidence type="ECO:0000259" key="5">
    <source>
        <dbReference type="Pfam" id="PF05729"/>
    </source>
</evidence>
<dbReference type="InterPro" id="IPR041267">
    <property type="entry name" value="NLRP_HD2"/>
</dbReference>
<dbReference type="Gene3D" id="3.80.10.10">
    <property type="entry name" value="Ribonuclease Inhibitor"/>
    <property type="match status" value="2"/>
</dbReference>
<keyword evidence="3" id="KW-0547">Nucleotide-binding</keyword>
<dbReference type="Gene3D" id="3.40.50.300">
    <property type="entry name" value="P-loop containing nucleotide triphosphate hydrolases"/>
    <property type="match status" value="1"/>
</dbReference>
<reference evidence="7" key="3">
    <citation type="submission" date="2025-08" db="UniProtKB">
        <authorList>
            <consortium name="Ensembl"/>
        </authorList>
    </citation>
    <scope>IDENTIFICATION</scope>
</reference>
<reference evidence="8" key="1">
    <citation type="submission" date="2013-03" db="EMBL/GenBank/DDBJ databases">
        <authorList>
            <person name="Jeffery W."/>
            <person name="Warren W."/>
            <person name="Wilson R.K."/>
        </authorList>
    </citation>
    <scope>NUCLEOTIDE SEQUENCE</scope>
    <source>
        <strain evidence="8">female</strain>
    </source>
</reference>
<dbReference type="GeneTree" id="ENSGT01150000286927"/>
<reference evidence="8" key="2">
    <citation type="journal article" date="2014" name="Nat. Commun.">
        <title>The cavefish genome reveals candidate genes for eye loss.</title>
        <authorList>
            <person name="McGaugh S.E."/>
            <person name="Gross J.B."/>
            <person name="Aken B."/>
            <person name="Blin M."/>
            <person name="Borowsky R."/>
            <person name="Chalopin D."/>
            <person name="Hinaux H."/>
            <person name="Jeffery W.R."/>
            <person name="Keene A."/>
            <person name="Ma L."/>
            <person name="Minx P."/>
            <person name="Murphy D."/>
            <person name="O'Quin K.E."/>
            <person name="Retaux S."/>
            <person name="Rohner N."/>
            <person name="Searle S.M."/>
            <person name="Stahl B.A."/>
            <person name="Tabin C."/>
            <person name="Volff J.N."/>
            <person name="Yoshizawa M."/>
            <person name="Warren W.C."/>
        </authorList>
    </citation>
    <scope>NUCLEOTIDE SEQUENCE [LARGE SCALE GENOMIC DNA]</scope>
    <source>
        <strain evidence="8">female</strain>
    </source>
</reference>
<name>A0A3B1IJ83_ASTMX</name>
<evidence type="ECO:0000256" key="4">
    <source>
        <dbReference type="ARBA" id="ARBA00022840"/>
    </source>
</evidence>
<dbReference type="Pfam" id="PF05729">
    <property type="entry name" value="NACHT"/>
    <property type="match status" value="1"/>
</dbReference>